<reference evidence="3 4" key="2">
    <citation type="submission" date="2024-05" db="EMBL/GenBank/DDBJ databases">
        <authorList>
            <person name="Chen Y."/>
            <person name="Shah S."/>
            <person name="Dougan E. K."/>
            <person name="Thang M."/>
            <person name="Chan C."/>
        </authorList>
    </citation>
    <scope>NUCLEOTIDE SEQUENCE [LARGE SCALE GENOMIC DNA]</scope>
</reference>
<keyword evidence="3" id="KW-0808">Transferase</keyword>
<dbReference type="EMBL" id="CAMXCT020000984">
    <property type="protein sequence ID" value="CAL1138749.1"/>
    <property type="molecule type" value="Genomic_DNA"/>
</dbReference>
<dbReference type="GO" id="GO:0008168">
    <property type="term" value="F:methyltransferase activity"/>
    <property type="evidence" value="ECO:0007669"/>
    <property type="project" value="UniProtKB-KW"/>
</dbReference>
<evidence type="ECO:0000313" key="4">
    <source>
        <dbReference type="Proteomes" id="UP001152797"/>
    </source>
</evidence>
<reference evidence="2" key="1">
    <citation type="submission" date="2022-10" db="EMBL/GenBank/DDBJ databases">
        <authorList>
            <person name="Chen Y."/>
            <person name="Dougan E. K."/>
            <person name="Chan C."/>
            <person name="Rhodes N."/>
            <person name="Thang M."/>
        </authorList>
    </citation>
    <scope>NUCLEOTIDE SEQUENCE</scope>
</reference>
<organism evidence="2">
    <name type="scientific">Cladocopium goreaui</name>
    <dbReference type="NCBI Taxonomy" id="2562237"/>
    <lineage>
        <taxon>Eukaryota</taxon>
        <taxon>Sar</taxon>
        <taxon>Alveolata</taxon>
        <taxon>Dinophyceae</taxon>
        <taxon>Suessiales</taxon>
        <taxon>Symbiodiniaceae</taxon>
        <taxon>Cladocopium</taxon>
    </lineage>
</organism>
<dbReference type="Gene3D" id="3.40.50.150">
    <property type="entry name" value="Vaccinia Virus protein VP39"/>
    <property type="match status" value="1"/>
</dbReference>
<comment type="caution">
    <text evidence="2">The sequence shown here is derived from an EMBL/GenBank/DDBJ whole genome shotgun (WGS) entry which is preliminary data.</text>
</comment>
<keyword evidence="1" id="KW-0812">Transmembrane</keyword>
<dbReference type="GO" id="GO:0032259">
    <property type="term" value="P:methylation"/>
    <property type="evidence" value="ECO:0007669"/>
    <property type="project" value="UniProtKB-KW"/>
</dbReference>
<evidence type="ECO:0000313" key="3">
    <source>
        <dbReference type="EMBL" id="CAL4772686.1"/>
    </source>
</evidence>
<keyword evidence="1" id="KW-0472">Membrane</keyword>
<evidence type="ECO:0000256" key="1">
    <source>
        <dbReference type="SAM" id="Phobius"/>
    </source>
</evidence>
<dbReference type="EMBL" id="CAMXCT010000984">
    <property type="protein sequence ID" value="CAI3985374.1"/>
    <property type="molecule type" value="Genomic_DNA"/>
</dbReference>
<dbReference type="CDD" id="cd02440">
    <property type="entry name" value="AdoMet_MTases"/>
    <property type="match status" value="1"/>
</dbReference>
<feature type="transmembrane region" description="Helical" evidence="1">
    <location>
        <begin position="12"/>
        <end position="30"/>
    </location>
</feature>
<name>A0A9P1C5B2_9DINO</name>
<protein>
    <submittedName>
        <fullName evidence="3">Class I SAM-dependent methyltransferase</fullName>
    </submittedName>
</protein>
<evidence type="ECO:0000313" key="2">
    <source>
        <dbReference type="EMBL" id="CAI3985374.1"/>
    </source>
</evidence>
<sequence>MSMSFGANLLRTFRVLGIGIFVLITFKFMFSKQILDCDTARPPMLTTSSLPLKTQEPFHFEGFTPVSVSLGANPAVLDRAMKAPGCQLPLLCAWSVATQVRDEEFLKTTATYHLFLRKQGDQKALDTGGSNFQHGPVGEQGLEVMRDRLNDLYEEKKLADLSLPLLSIPSNIHVIPMGAEPYFRRTLRDADMVLEGLWLAGVIPHHGSWLDFGGSHGRVTRVLASAFPQAEWHCSDPILDSIDWGKSNIQNVHFHQSEQDPPMSGFSSGQLDGVYAISIWSHYSEESALAWFHEMHRILKPGGILWFSTHGFQSINYGSLDGAVQKSHREEMLAALYLTGFFYFPMFGAKGDWHLSDGAQGTKWGFAAMTTEWLAARLLNVDRRWTLLYFGPGRNEKNQDVYVLRRT</sequence>
<proteinExistence type="predicted"/>
<dbReference type="OrthoDB" id="10523139at2759"/>
<dbReference type="AlphaFoldDB" id="A0A9P1C5B2"/>
<keyword evidence="4" id="KW-1185">Reference proteome</keyword>
<accession>A0A9P1C5B2</accession>
<dbReference type="InterPro" id="IPR029063">
    <property type="entry name" value="SAM-dependent_MTases_sf"/>
</dbReference>
<dbReference type="SUPFAM" id="SSF53335">
    <property type="entry name" value="S-adenosyl-L-methionine-dependent methyltransferases"/>
    <property type="match status" value="1"/>
</dbReference>
<keyword evidence="1" id="KW-1133">Transmembrane helix</keyword>
<dbReference type="Proteomes" id="UP001152797">
    <property type="component" value="Unassembled WGS sequence"/>
</dbReference>
<gene>
    <name evidence="2" type="ORF">C1SCF055_LOCUS12827</name>
</gene>
<keyword evidence="3" id="KW-0489">Methyltransferase</keyword>
<dbReference type="Pfam" id="PF13489">
    <property type="entry name" value="Methyltransf_23"/>
    <property type="match status" value="1"/>
</dbReference>
<dbReference type="EMBL" id="CAMXCT030000984">
    <property type="protein sequence ID" value="CAL4772686.1"/>
    <property type="molecule type" value="Genomic_DNA"/>
</dbReference>